<dbReference type="eggNOG" id="ENOG5033290">
    <property type="taxonomic scope" value="Bacteria"/>
</dbReference>
<sequence length="133" mass="14551">MNNETGHSQKLSRKQEAAILGLLTLPTMAQAAESAGITSRTLLRWLKNEDFIEAYRQARREVVQQAVAGIQGAMSEALDTLRGVMKDAQATPAARVSAARTILDMGLKGVELEDVLVRLEALETQLNNSMERT</sequence>
<dbReference type="HOGENOM" id="CLU_151350_1_0_7"/>
<protein>
    <submittedName>
        <fullName evidence="1">Phage protein</fullName>
    </submittedName>
</protein>
<name>B8FEC6_DESAL</name>
<dbReference type="AlphaFoldDB" id="B8FEC6"/>
<accession>B8FEC6</accession>
<evidence type="ECO:0000313" key="1">
    <source>
        <dbReference type="EMBL" id="ACL06907.1"/>
    </source>
</evidence>
<dbReference type="Gene3D" id="1.10.10.60">
    <property type="entry name" value="Homeodomain-like"/>
    <property type="match status" value="1"/>
</dbReference>
<proteinExistence type="predicted"/>
<gene>
    <name evidence="1" type="ordered locus">Dalk_5237</name>
</gene>
<dbReference type="Proteomes" id="UP000000739">
    <property type="component" value="Chromosome"/>
</dbReference>
<keyword evidence="2" id="KW-1185">Reference proteome</keyword>
<organism evidence="1 2">
    <name type="scientific">Desulfatibacillum aliphaticivorans</name>
    <dbReference type="NCBI Taxonomy" id="218208"/>
    <lineage>
        <taxon>Bacteria</taxon>
        <taxon>Pseudomonadati</taxon>
        <taxon>Thermodesulfobacteriota</taxon>
        <taxon>Desulfobacteria</taxon>
        <taxon>Desulfobacterales</taxon>
        <taxon>Desulfatibacillaceae</taxon>
        <taxon>Desulfatibacillum</taxon>
    </lineage>
</organism>
<reference evidence="1 2" key="1">
    <citation type="journal article" date="2012" name="Environ. Microbiol.">
        <title>The genome sequence of Desulfatibacillum alkenivorans AK-01: a blueprint for anaerobic alkane oxidation.</title>
        <authorList>
            <person name="Callaghan A.V."/>
            <person name="Morris B.E."/>
            <person name="Pereira I.A."/>
            <person name="McInerney M.J."/>
            <person name="Austin R.N."/>
            <person name="Groves J.T."/>
            <person name="Kukor J.J."/>
            <person name="Suflita J.M."/>
            <person name="Young L.Y."/>
            <person name="Zylstra G.J."/>
            <person name="Wawrik B."/>
        </authorList>
    </citation>
    <scope>NUCLEOTIDE SEQUENCE [LARGE SCALE GENOMIC DNA]</scope>
    <source>
        <strain evidence="1 2">AK-01</strain>
    </source>
</reference>
<dbReference type="RefSeq" id="WP_015949943.1">
    <property type="nucleotide sequence ID" value="NC_011768.1"/>
</dbReference>
<dbReference type="EMBL" id="CP001322">
    <property type="protein sequence ID" value="ACL06907.1"/>
    <property type="molecule type" value="Genomic_DNA"/>
</dbReference>
<dbReference type="KEGG" id="dal:Dalk_5237"/>
<evidence type="ECO:0000313" key="2">
    <source>
        <dbReference type="Proteomes" id="UP000000739"/>
    </source>
</evidence>